<dbReference type="Proteomes" id="UP000515465">
    <property type="component" value="Plasmid p_2"/>
</dbReference>
<protein>
    <submittedName>
        <fullName evidence="1">Uncharacterized protein</fullName>
    </submittedName>
</protein>
<reference evidence="2" key="1">
    <citation type="journal article" date="2020" name="Mol. Plant Microbe">
        <title>Rhizobial microsymbionts of the narrowly endemic Oxytropis species growing in Kamchatka are characterized by significant genetic diversity and possess a set of genes that are associated with T3SS and T6SS secretion systems and can affect the development of symbiosis.</title>
        <authorList>
            <person name="Safronova V."/>
            <person name="Guro P."/>
            <person name="Sazanova A."/>
            <person name="Kuznetsova I."/>
            <person name="Belimov A."/>
            <person name="Yakubov V."/>
            <person name="Chirak E."/>
            <person name="Afonin A."/>
            <person name="Gogolev Y."/>
            <person name="Andronov E."/>
            <person name="Tikhonovich I."/>
        </authorList>
    </citation>
    <scope>NUCLEOTIDE SEQUENCE [LARGE SCALE GENOMIC DNA]</scope>
    <source>
        <strain evidence="2">583</strain>
        <plasmid evidence="2">p_2</plasmid>
    </source>
</reference>
<evidence type="ECO:0000313" key="1">
    <source>
        <dbReference type="EMBL" id="QND61611.1"/>
    </source>
</evidence>
<dbReference type="AlphaFoldDB" id="A0A7G6T4C9"/>
<geneLocation type="plasmid" evidence="1 2">
    <name>p_2</name>
</geneLocation>
<dbReference type="EMBL" id="CP050297">
    <property type="protein sequence ID" value="QND61611.1"/>
    <property type="molecule type" value="Genomic_DNA"/>
</dbReference>
<gene>
    <name evidence="1" type="ORF">HB778_35595</name>
</gene>
<evidence type="ECO:0000313" key="2">
    <source>
        <dbReference type="Proteomes" id="UP000515465"/>
    </source>
</evidence>
<proteinExistence type="predicted"/>
<accession>A0A7G6T4C9</accession>
<sequence>MNPIELGGDPLDNAAHACVRCIDLTEVANLSFPAGFRNRHGIPLLRNIDSDGDVTLMRNTTIYSSSEKVCKEIKGLWRQECNRGRLPGGGGLQARAFVIHPLRDATTD</sequence>
<organism evidence="1 2">
    <name type="scientific">Mesorhizobium huakuii</name>
    <dbReference type="NCBI Taxonomy" id="28104"/>
    <lineage>
        <taxon>Bacteria</taxon>
        <taxon>Pseudomonadati</taxon>
        <taxon>Pseudomonadota</taxon>
        <taxon>Alphaproteobacteria</taxon>
        <taxon>Hyphomicrobiales</taxon>
        <taxon>Phyllobacteriaceae</taxon>
        <taxon>Mesorhizobium</taxon>
    </lineage>
</organism>
<keyword evidence="1" id="KW-0614">Plasmid</keyword>
<name>A0A7G6T4C9_9HYPH</name>